<name>A0ABQ4ZAT6_9ASTR</name>
<keyword evidence="2" id="KW-1185">Reference proteome</keyword>
<sequence>MFDVTSDVLNCDDNRVYVESKLVESLINRDTSIDNSSKIDPIFEEFADELAHIAPIPPGIVEDDFDSIMILDQEKEEFDLDDILQIQDVILREKLLNVSRLISNIESLKDNPIPIMDSDSSETSLSFSDNSLPELKSFNDHMEETRSGSTTTHANYSLPEYESFHFDNLSLPRPLPEPPYWILKPEINILMCFIMMNLLNQEEMKMLLFQILKRTIPSHLSFVPFFHLSLIPRFLLYLASPGVKIQSLTLASSLRAGGFTQQFLKTLVSGVESRTDISEITRKPSKKASTDTRIRRVQKEAKESKRKAGNCPSSVKFSQNGQNMLKKWREHYSSPSPFHLAVKTRGKRKLRDKMDYSSGRIHGGKVKSVNPRQFISSLKHIATSSMEKHTWNVGFVLFLLREEAQVSLSWIASLAIRVRSLSDPTAKNKDPMIG</sequence>
<organism evidence="1 2">
    <name type="scientific">Tanacetum coccineum</name>
    <dbReference type="NCBI Taxonomy" id="301880"/>
    <lineage>
        <taxon>Eukaryota</taxon>
        <taxon>Viridiplantae</taxon>
        <taxon>Streptophyta</taxon>
        <taxon>Embryophyta</taxon>
        <taxon>Tracheophyta</taxon>
        <taxon>Spermatophyta</taxon>
        <taxon>Magnoliopsida</taxon>
        <taxon>eudicotyledons</taxon>
        <taxon>Gunneridae</taxon>
        <taxon>Pentapetalae</taxon>
        <taxon>asterids</taxon>
        <taxon>campanulids</taxon>
        <taxon>Asterales</taxon>
        <taxon>Asteraceae</taxon>
        <taxon>Asteroideae</taxon>
        <taxon>Anthemideae</taxon>
        <taxon>Anthemidinae</taxon>
        <taxon>Tanacetum</taxon>
    </lineage>
</organism>
<evidence type="ECO:0000313" key="2">
    <source>
        <dbReference type="Proteomes" id="UP001151760"/>
    </source>
</evidence>
<proteinExistence type="predicted"/>
<evidence type="ECO:0000313" key="1">
    <source>
        <dbReference type="EMBL" id="GJS87304.1"/>
    </source>
</evidence>
<gene>
    <name evidence="1" type="ORF">Tco_0769940</name>
</gene>
<dbReference type="EMBL" id="BQNB010011187">
    <property type="protein sequence ID" value="GJS87304.1"/>
    <property type="molecule type" value="Genomic_DNA"/>
</dbReference>
<comment type="caution">
    <text evidence="1">The sequence shown here is derived from an EMBL/GenBank/DDBJ whole genome shotgun (WGS) entry which is preliminary data.</text>
</comment>
<accession>A0ABQ4ZAT6</accession>
<reference evidence="1" key="2">
    <citation type="submission" date="2022-01" db="EMBL/GenBank/DDBJ databases">
        <authorList>
            <person name="Yamashiro T."/>
            <person name="Shiraishi A."/>
            <person name="Satake H."/>
            <person name="Nakayama K."/>
        </authorList>
    </citation>
    <scope>NUCLEOTIDE SEQUENCE</scope>
</reference>
<reference evidence="1" key="1">
    <citation type="journal article" date="2022" name="Int. J. Mol. Sci.">
        <title>Draft Genome of Tanacetum Coccineum: Genomic Comparison of Closely Related Tanacetum-Family Plants.</title>
        <authorList>
            <person name="Yamashiro T."/>
            <person name="Shiraishi A."/>
            <person name="Nakayama K."/>
            <person name="Satake H."/>
        </authorList>
    </citation>
    <scope>NUCLEOTIDE SEQUENCE</scope>
</reference>
<dbReference type="Proteomes" id="UP001151760">
    <property type="component" value="Unassembled WGS sequence"/>
</dbReference>
<protein>
    <submittedName>
        <fullName evidence="1">Uncharacterized protein</fullName>
    </submittedName>
</protein>